<dbReference type="VEuPathDB" id="MicrosporidiaDB:HERIO_1661"/>
<feature type="DNA-binding region" description="Homeobox" evidence="1">
    <location>
        <begin position="30"/>
        <end position="89"/>
    </location>
</feature>
<dbReference type="VEuPathDB" id="MicrosporidiaDB:A0H76_42"/>
<dbReference type="GO" id="GO:0003677">
    <property type="term" value="F:DNA binding"/>
    <property type="evidence" value="ECO:0007669"/>
    <property type="project" value="UniProtKB-UniRule"/>
</dbReference>
<evidence type="ECO:0000256" key="2">
    <source>
        <dbReference type="RuleBase" id="RU000682"/>
    </source>
</evidence>
<keyword evidence="1 2" id="KW-0371">Homeobox</keyword>
<organism evidence="6 8">
    <name type="scientific">Hepatospora eriocheir</name>
    <dbReference type="NCBI Taxonomy" id="1081669"/>
    <lineage>
        <taxon>Eukaryota</taxon>
        <taxon>Fungi</taxon>
        <taxon>Fungi incertae sedis</taxon>
        <taxon>Microsporidia</taxon>
        <taxon>Hepatosporidae</taxon>
        <taxon>Hepatospora</taxon>
    </lineage>
</organism>
<evidence type="ECO:0000256" key="1">
    <source>
        <dbReference type="PROSITE-ProRule" id="PRU00108"/>
    </source>
</evidence>
<feature type="region of interest" description="Disordered" evidence="3">
    <location>
        <begin position="82"/>
        <end position="105"/>
    </location>
</feature>
<comment type="caution">
    <text evidence="6">The sequence shown here is derived from an EMBL/GenBank/DDBJ whole genome shotgun (WGS) entry which is preliminary data.</text>
</comment>
<name>A0A1X0QJB6_9MICR</name>
<evidence type="ECO:0000256" key="3">
    <source>
        <dbReference type="SAM" id="MobiDB-lite"/>
    </source>
</evidence>
<accession>A0A1X0QJB6</accession>
<gene>
    <name evidence="6" type="primary">HD11</name>
    <name evidence="6" type="ORF">A0H76_42</name>
    <name evidence="5" type="ORF">HERIO_1661</name>
</gene>
<comment type="subcellular location">
    <subcellularLocation>
        <location evidence="1 2">Nucleus</location>
    </subcellularLocation>
</comment>
<dbReference type="AlphaFoldDB" id="A0A1X0QJB6"/>
<dbReference type="EMBL" id="LTAI01000101">
    <property type="protein sequence ID" value="ORD99856.1"/>
    <property type="molecule type" value="Genomic_DNA"/>
</dbReference>
<protein>
    <submittedName>
        <fullName evidence="6">HD11</fullName>
    </submittedName>
</protein>
<dbReference type="PROSITE" id="PS50071">
    <property type="entry name" value="HOMEOBOX_2"/>
    <property type="match status" value="1"/>
</dbReference>
<reference evidence="7 8" key="1">
    <citation type="journal article" date="2017" name="Environ. Microbiol.">
        <title>Decay of the glycolytic pathway and adaptation to intranuclear parasitism within Enterocytozoonidae microsporidia.</title>
        <authorList>
            <person name="Wiredu Boakye D."/>
            <person name="Jaroenlak P."/>
            <person name="Prachumwat A."/>
            <person name="Williams T.A."/>
            <person name="Bateman K.S."/>
            <person name="Itsathitphaisarn O."/>
            <person name="Sritunyalucksana K."/>
            <person name="Paszkiewicz K.H."/>
            <person name="Moore K.A."/>
            <person name="Stentiford G.D."/>
            <person name="Williams B.A."/>
        </authorList>
    </citation>
    <scope>NUCLEOTIDE SEQUENCE [LARGE SCALE GENOMIC DNA]</scope>
    <source>
        <strain evidence="8">canceri</strain>
        <strain evidence="6">Canceri</strain>
        <strain evidence="5 7">GB1</strain>
    </source>
</reference>
<dbReference type="OrthoDB" id="6159439at2759"/>
<dbReference type="Pfam" id="PF00046">
    <property type="entry name" value="Homeodomain"/>
    <property type="match status" value="1"/>
</dbReference>
<dbReference type="Proteomes" id="UP000192356">
    <property type="component" value="Unassembled WGS sequence"/>
</dbReference>
<dbReference type="Gene3D" id="1.10.10.60">
    <property type="entry name" value="Homeodomain-like"/>
    <property type="match status" value="1"/>
</dbReference>
<feature type="domain" description="Homeobox" evidence="4">
    <location>
        <begin position="28"/>
        <end position="88"/>
    </location>
</feature>
<keyword evidence="1 2" id="KW-0238">DNA-binding</keyword>
<dbReference type="InterPro" id="IPR009057">
    <property type="entry name" value="Homeodomain-like_sf"/>
</dbReference>
<evidence type="ECO:0000313" key="7">
    <source>
        <dbReference type="Proteomes" id="UP000192356"/>
    </source>
</evidence>
<keyword evidence="7" id="KW-1185">Reference proteome</keyword>
<keyword evidence="1 2" id="KW-0539">Nucleus</keyword>
<sequence>MMNNIKTDKEFEALIGMIKLRNSDKRQELMRYEKVKKTRFQIEVLNMLYNIYKFPSTHSRKDLGLLIALPQRCIQVWFQNTRQANKKRRPTGSKRSIPPQPEEVPISTLLDIIDKCQIYKNE</sequence>
<evidence type="ECO:0000313" key="5">
    <source>
        <dbReference type="EMBL" id="ORD96404.1"/>
    </source>
</evidence>
<dbReference type="InterPro" id="IPR001356">
    <property type="entry name" value="HD"/>
</dbReference>
<dbReference type="CDD" id="cd00086">
    <property type="entry name" value="homeodomain"/>
    <property type="match status" value="1"/>
</dbReference>
<dbReference type="GO" id="GO:0005634">
    <property type="term" value="C:nucleus"/>
    <property type="evidence" value="ECO:0007669"/>
    <property type="project" value="UniProtKB-SubCell"/>
</dbReference>
<dbReference type="SUPFAM" id="SSF46689">
    <property type="entry name" value="Homeodomain-like"/>
    <property type="match status" value="1"/>
</dbReference>
<dbReference type="EMBL" id="LVKB01000092">
    <property type="protein sequence ID" value="ORD96404.1"/>
    <property type="molecule type" value="Genomic_DNA"/>
</dbReference>
<evidence type="ECO:0000259" key="4">
    <source>
        <dbReference type="PROSITE" id="PS50071"/>
    </source>
</evidence>
<evidence type="ECO:0000313" key="8">
    <source>
        <dbReference type="Proteomes" id="UP000192501"/>
    </source>
</evidence>
<dbReference type="SMART" id="SM00389">
    <property type="entry name" value="HOX"/>
    <property type="match status" value="1"/>
</dbReference>
<evidence type="ECO:0000313" key="6">
    <source>
        <dbReference type="EMBL" id="ORD99856.1"/>
    </source>
</evidence>
<proteinExistence type="predicted"/>
<dbReference type="Proteomes" id="UP000192501">
    <property type="component" value="Unassembled WGS sequence"/>
</dbReference>